<dbReference type="PIRSF" id="PIRSF018637">
    <property type="entry name" value="TrmK"/>
    <property type="match status" value="1"/>
</dbReference>
<dbReference type="AlphaFoldDB" id="A0A2Z4UAU8"/>
<reference evidence="3" key="1">
    <citation type="submission" date="2018-06" db="EMBL/GenBank/DDBJ databases">
        <title>Description of Blautia argi sp. nov., a new anaerobic isolated from dog feces.</title>
        <authorList>
            <person name="Chang Y.-H."/>
            <person name="Paek J."/>
            <person name="Shin Y."/>
        </authorList>
    </citation>
    <scope>NUCLEOTIDE SEQUENCE [LARGE SCALE GENOMIC DNA]</scope>
    <source>
        <strain evidence="3">KCTC 15426</strain>
    </source>
</reference>
<accession>A0A2Z4UAU8</accession>
<dbReference type="EMBL" id="CP030280">
    <property type="protein sequence ID" value="AWY98175.1"/>
    <property type="molecule type" value="Genomic_DNA"/>
</dbReference>
<protein>
    <submittedName>
        <fullName evidence="2">SAM-dependent methyltransferase</fullName>
    </submittedName>
</protein>
<keyword evidence="3" id="KW-1185">Reference proteome</keyword>
<name>A0A2Z4UAU8_9FIRM</name>
<dbReference type="GO" id="GO:0032259">
    <property type="term" value="P:methylation"/>
    <property type="evidence" value="ECO:0007669"/>
    <property type="project" value="UniProtKB-KW"/>
</dbReference>
<dbReference type="Proteomes" id="UP000250003">
    <property type="component" value="Chromosome"/>
</dbReference>
<dbReference type="InterPro" id="IPR029063">
    <property type="entry name" value="SAM-dependent_MTases_sf"/>
</dbReference>
<dbReference type="InterPro" id="IPR006901">
    <property type="entry name" value="TrmK"/>
</dbReference>
<dbReference type="PANTHER" id="PTHR38451">
    <property type="entry name" value="TRNA (ADENINE(22)-N(1))-METHYLTRANSFERASE"/>
    <property type="match status" value="1"/>
</dbReference>
<dbReference type="OrthoDB" id="5881184at2"/>
<sequence>MRELQISRRLLAVAGFVGKGCIVADIGCDHGYIPIYLLQRGQIPKAIAMDVNEGPLMRAKAHIREWGLEDYIETRLSDGLAALKKGEAQSIVIAGMGGPLMERLLLQGQEVLSEISELILQPQSEIPHFRKFLAQQGYQIVAEDMIEEEGKYYPMMKAVHGIMSYEREVEYTYGRELLRNKNPILKKYLEKQQEKAEALFIRLKKADTESARTRTKELLQEIEERKEALSYYEGDRNH</sequence>
<evidence type="ECO:0000313" key="3">
    <source>
        <dbReference type="Proteomes" id="UP000250003"/>
    </source>
</evidence>
<organism evidence="2 3">
    <name type="scientific">Blautia argi</name>
    <dbReference type="NCBI Taxonomy" id="1912897"/>
    <lineage>
        <taxon>Bacteria</taxon>
        <taxon>Bacillati</taxon>
        <taxon>Bacillota</taxon>
        <taxon>Clostridia</taxon>
        <taxon>Lachnospirales</taxon>
        <taxon>Lachnospiraceae</taxon>
        <taxon>Blautia</taxon>
    </lineage>
</organism>
<dbReference type="GO" id="GO:0160105">
    <property type="term" value="F:tRNA (adenine(22)-N1)-methyltransferase activity"/>
    <property type="evidence" value="ECO:0007669"/>
    <property type="project" value="InterPro"/>
</dbReference>
<dbReference type="SUPFAM" id="SSF53335">
    <property type="entry name" value="S-adenosyl-L-methionine-dependent methyltransferases"/>
    <property type="match status" value="1"/>
</dbReference>
<dbReference type="Gene3D" id="3.40.50.150">
    <property type="entry name" value="Vaccinia Virus protein VP39"/>
    <property type="match status" value="1"/>
</dbReference>
<keyword evidence="1" id="KW-0175">Coiled coil</keyword>
<dbReference type="KEGG" id="blau:DQQ01_08480"/>
<evidence type="ECO:0000256" key="1">
    <source>
        <dbReference type="SAM" id="Coils"/>
    </source>
</evidence>
<feature type="coiled-coil region" evidence="1">
    <location>
        <begin position="189"/>
        <end position="225"/>
    </location>
</feature>
<keyword evidence="2" id="KW-0489">Methyltransferase</keyword>
<dbReference type="CDD" id="cd02440">
    <property type="entry name" value="AdoMet_MTases"/>
    <property type="match status" value="1"/>
</dbReference>
<proteinExistence type="predicted"/>
<evidence type="ECO:0000313" key="2">
    <source>
        <dbReference type="EMBL" id="AWY98175.1"/>
    </source>
</evidence>
<dbReference type="PANTHER" id="PTHR38451:SF1">
    <property type="entry name" value="TRNA (ADENINE(22)-N(1))-METHYLTRANSFERASE"/>
    <property type="match status" value="1"/>
</dbReference>
<dbReference type="Pfam" id="PF04816">
    <property type="entry name" value="TrmK"/>
    <property type="match status" value="1"/>
</dbReference>
<keyword evidence="2" id="KW-0808">Transferase</keyword>
<dbReference type="RefSeq" id="WP_111919664.1">
    <property type="nucleotide sequence ID" value="NZ_CAUWHR010000004.1"/>
</dbReference>
<gene>
    <name evidence="2" type="ORF">DQQ01_08480</name>
</gene>
<dbReference type="Gene3D" id="1.10.287.1890">
    <property type="match status" value="1"/>
</dbReference>